<evidence type="ECO:0000313" key="2">
    <source>
        <dbReference type="EMBL" id="GAA1814441.1"/>
    </source>
</evidence>
<evidence type="ECO:0000256" key="1">
    <source>
        <dbReference type="SAM" id="Phobius"/>
    </source>
</evidence>
<dbReference type="InterPro" id="IPR009339">
    <property type="entry name" value="DUF998"/>
</dbReference>
<organism evidence="2 3">
    <name type="scientific">Luedemannella flava</name>
    <dbReference type="NCBI Taxonomy" id="349316"/>
    <lineage>
        <taxon>Bacteria</taxon>
        <taxon>Bacillati</taxon>
        <taxon>Actinomycetota</taxon>
        <taxon>Actinomycetes</taxon>
        <taxon>Micromonosporales</taxon>
        <taxon>Micromonosporaceae</taxon>
        <taxon>Luedemannella</taxon>
    </lineage>
</organism>
<feature type="transmembrane region" description="Helical" evidence="1">
    <location>
        <begin position="197"/>
        <end position="213"/>
    </location>
</feature>
<keyword evidence="3" id="KW-1185">Reference proteome</keyword>
<dbReference type="Proteomes" id="UP001500218">
    <property type="component" value="Unassembled WGS sequence"/>
</dbReference>
<keyword evidence="1" id="KW-0812">Transmembrane</keyword>
<feature type="transmembrane region" description="Helical" evidence="1">
    <location>
        <begin position="164"/>
        <end position="191"/>
    </location>
</feature>
<keyword evidence="1" id="KW-0472">Membrane</keyword>
<dbReference type="RefSeq" id="WP_344134115.1">
    <property type="nucleotide sequence ID" value="NZ_BAAALT010000127.1"/>
</dbReference>
<accession>A0ABP4YJ73</accession>
<feature type="transmembrane region" description="Helical" evidence="1">
    <location>
        <begin position="67"/>
        <end position="89"/>
    </location>
</feature>
<name>A0ABP4YJ73_9ACTN</name>
<evidence type="ECO:0008006" key="4">
    <source>
        <dbReference type="Google" id="ProtNLM"/>
    </source>
</evidence>
<protein>
    <recommendedName>
        <fullName evidence="4">DUF998 domain-containing protein</fullName>
    </recommendedName>
</protein>
<dbReference type="EMBL" id="BAAALT010000127">
    <property type="protein sequence ID" value="GAA1814441.1"/>
    <property type="molecule type" value="Genomic_DNA"/>
</dbReference>
<dbReference type="Pfam" id="PF06197">
    <property type="entry name" value="DUF998"/>
    <property type="match status" value="1"/>
</dbReference>
<gene>
    <name evidence="2" type="ORF">GCM10009682_39380</name>
</gene>
<feature type="transmembrane region" description="Helical" evidence="1">
    <location>
        <begin position="96"/>
        <end position="117"/>
    </location>
</feature>
<keyword evidence="1" id="KW-1133">Transmembrane helix</keyword>
<evidence type="ECO:0000313" key="3">
    <source>
        <dbReference type="Proteomes" id="UP001500218"/>
    </source>
</evidence>
<proteinExistence type="predicted"/>
<comment type="caution">
    <text evidence="2">The sequence shown here is derived from an EMBL/GenBank/DDBJ whole genome shotgun (WGS) entry which is preliminary data.</text>
</comment>
<reference evidence="3" key="1">
    <citation type="journal article" date="2019" name="Int. J. Syst. Evol. Microbiol.">
        <title>The Global Catalogue of Microorganisms (GCM) 10K type strain sequencing project: providing services to taxonomists for standard genome sequencing and annotation.</title>
        <authorList>
            <consortium name="The Broad Institute Genomics Platform"/>
            <consortium name="The Broad Institute Genome Sequencing Center for Infectious Disease"/>
            <person name="Wu L."/>
            <person name="Ma J."/>
        </authorList>
    </citation>
    <scope>NUCLEOTIDE SEQUENCE [LARGE SCALE GENOMIC DNA]</scope>
    <source>
        <strain evidence="3">JCM 13250</strain>
    </source>
</reference>
<feature type="transmembrane region" description="Helical" evidence="1">
    <location>
        <begin position="12"/>
        <end position="33"/>
    </location>
</feature>
<feature type="transmembrane region" description="Helical" evidence="1">
    <location>
        <begin position="129"/>
        <end position="152"/>
    </location>
</feature>
<sequence length="229" mass="23950">MDAQQRQRSAAGIALIAGGVVFFVAEFVAAAAWTRPPYSYTYDYISNLGVHGPTQGFGQLMYSPLAWVMNTGFFLFGIVLFGGTAMLAGMRGLRGWAVRTLAFLIAAGGVLLAFFPGTGETPDSGAIDFHSVGALASIVSGNVLIIILGRAHRQAGIAATTGRAMVALGVFGLVSLVGFMAIAGSSASLIGLVERCAVYPLLIGFICAGRSIWKGNRRIRGSRPQMVIS</sequence>